<dbReference type="Gene3D" id="3.40.50.720">
    <property type="entry name" value="NAD(P)-binding Rossmann-like Domain"/>
    <property type="match status" value="1"/>
</dbReference>
<dbReference type="InterPro" id="IPR020904">
    <property type="entry name" value="Sc_DH/Rdtase_CS"/>
</dbReference>
<keyword evidence="6" id="KW-1185">Reference proteome</keyword>
<dbReference type="Pfam" id="PF00106">
    <property type="entry name" value="adh_short"/>
    <property type="match status" value="1"/>
</dbReference>
<dbReference type="STRING" id="454130.A0A0U5GNC9"/>
<dbReference type="AlphaFoldDB" id="A0A0U5GNC9"/>
<sequence length="275" mass="29472">MSSIVIVTGGASGIGFEICHHFLASQAAHVVILDTNAQNGAAAVQKLTSEFASASVTFIECDVTSWTSQAGAFEQIYQQHGRIDIVFANAGISEKEPVYGANVAELKEPSLAVVDVNVCGVIYSINLAVHYMAKNPLSPNDSTQLRGRIFCTSSCAGIYPFATLPLYTASKHAVVGLVRSLGRPLTEPPFQIQINAFAPGPIQTGFSSDATVYQNLFTTPLSTITKAVNILMEAPNITGKVFELHGEHITLSPPPSYAHEETGKNIEYYWSLGHI</sequence>
<evidence type="ECO:0008006" key="7">
    <source>
        <dbReference type="Google" id="ProtNLM"/>
    </source>
</evidence>
<dbReference type="Proteomes" id="UP000054771">
    <property type="component" value="Unassembled WGS sequence"/>
</dbReference>
<dbReference type="PRINTS" id="PR00081">
    <property type="entry name" value="GDHRDH"/>
</dbReference>
<proteinExistence type="inferred from homology"/>
<dbReference type="OrthoDB" id="37659at2759"/>
<dbReference type="PROSITE" id="PS00061">
    <property type="entry name" value="ADH_SHORT"/>
    <property type="match status" value="1"/>
</dbReference>
<gene>
    <name evidence="5" type="ORF">ASPCAL02360</name>
</gene>
<dbReference type="EMBL" id="CDMC01000002">
    <property type="protein sequence ID" value="CEN59919.1"/>
    <property type="molecule type" value="Genomic_DNA"/>
</dbReference>
<dbReference type="OMA" id="CRDINTH"/>
<dbReference type="GO" id="GO:0016616">
    <property type="term" value="F:oxidoreductase activity, acting on the CH-OH group of donors, NAD or NADP as acceptor"/>
    <property type="evidence" value="ECO:0007669"/>
    <property type="project" value="TreeGrafter"/>
</dbReference>
<evidence type="ECO:0000256" key="4">
    <source>
        <dbReference type="RuleBase" id="RU000363"/>
    </source>
</evidence>
<keyword evidence="2" id="KW-0521">NADP</keyword>
<protein>
    <recommendedName>
        <fullName evidence="7">Short chain dehydrogenase/reductase</fullName>
    </recommendedName>
</protein>
<evidence type="ECO:0000313" key="5">
    <source>
        <dbReference type="EMBL" id="CEN59919.1"/>
    </source>
</evidence>
<keyword evidence="3" id="KW-0560">Oxidoreductase</keyword>
<dbReference type="GO" id="GO:0005737">
    <property type="term" value="C:cytoplasm"/>
    <property type="evidence" value="ECO:0007669"/>
    <property type="project" value="TreeGrafter"/>
</dbReference>
<dbReference type="PRINTS" id="PR00080">
    <property type="entry name" value="SDRFAMILY"/>
</dbReference>
<accession>A0A0U5GNC9</accession>
<dbReference type="SUPFAM" id="SSF51735">
    <property type="entry name" value="NAD(P)-binding Rossmann-fold domains"/>
    <property type="match status" value="1"/>
</dbReference>
<dbReference type="InterPro" id="IPR002347">
    <property type="entry name" value="SDR_fam"/>
</dbReference>
<organism evidence="5 6">
    <name type="scientific">Aspergillus calidoustus</name>
    <dbReference type="NCBI Taxonomy" id="454130"/>
    <lineage>
        <taxon>Eukaryota</taxon>
        <taxon>Fungi</taxon>
        <taxon>Dikarya</taxon>
        <taxon>Ascomycota</taxon>
        <taxon>Pezizomycotina</taxon>
        <taxon>Eurotiomycetes</taxon>
        <taxon>Eurotiomycetidae</taxon>
        <taxon>Eurotiales</taxon>
        <taxon>Aspergillaceae</taxon>
        <taxon>Aspergillus</taxon>
        <taxon>Aspergillus subgen. Nidulantes</taxon>
    </lineage>
</organism>
<evidence type="ECO:0000256" key="3">
    <source>
        <dbReference type="ARBA" id="ARBA00023002"/>
    </source>
</evidence>
<evidence type="ECO:0000256" key="1">
    <source>
        <dbReference type="ARBA" id="ARBA00006484"/>
    </source>
</evidence>
<name>A0A0U5GNC9_ASPCI</name>
<dbReference type="PANTHER" id="PTHR44229:SF4">
    <property type="entry name" value="15-HYDROXYPROSTAGLANDIN DEHYDROGENASE [NAD(+)]"/>
    <property type="match status" value="1"/>
</dbReference>
<reference evidence="6" key="1">
    <citation type="journal article" date="2016" name="Genome Announc.">
        <title>Draft genome sequences of fungus Aspergillus calidoustus.</title>
        <authorList>
            <person name="Horn F."/>
            <person name="Linde J."/>
            <person name="Mattern D.J."/>
            <person name="Walther G."/>
            <person name="Guthke R."/>
            <person name="Scherlach K."/>
            <person name="Martin K."/>
            <person name="Brakhage A.A."/>
            <person name="Petzke L."/>
            <person name="Valiante V."/>
        </authorList>
    </citation>
    <scope>NUCLEOTIDE SEQUENCE [LARGE SCALE GENOMIC DNA]</scope>
    <source>
        <strain evidence="6">SF006504</strain>
    </source>
</reference>
<evidence type="ECO:0000256" key="2">
    <source>
        <dbReference type="ARBA" id="ARBA00022857"/>
    </source>
</evidence>
<dbReference type="InterPro" id="IPR036291">
    <property type="entry name" value="NAD(P)-bd_dom_sf"/>
</dbReference>
<evidence type="ECO:0000313" key="6">
    <source>
        <dbReference type="Proteomes" id="UP000054771"/>
    </source>
</evidence>
<dbReference type="GO" id="GO:0044550">
    <property type="term" value="P:secondary metabolite biosynthetic process"/>
    <property type="evidence" value="ECO:0007669"/>
    <property type="project" value="UniProtKB-ARBA"/>
</dbReference>
<dbReference type="PANTHER" id="PTHR44229">
    <property type="entry name" value="15-HYDROXYPROSTAGLANDIN DEHYDROGENASE [NAD(+)]"/>
    <property type="match status" value="1"/>
</dbReference>
<comment type="similarity">
    <text evidence="1 4">Belongs to the short-chain dehydrogenases/reductases (SDR) family.</text>
</comment>